<evidence type="ECO:0000256" key="1">
    <source>
        <dbReference type="ARBA" id="ARBA00022679"/>
    </source>
</evidence>
<evidence type="ECO:0000313" key="4">
    <source>
        <dbReference type="EMBL" id="XDV71893.1"/>
    </source>
</evidence>
<evidence type="ECO:0000256" key="2">
    <source>
        <dbReference type="ARBA" id="ARBA00023315"/>
    </source>
</evidence>
<dbReference type="EMBL" id="CP165735">
    <property type="protein sequence ID" value="XDV71893.1"/>
    <property type="molecule type" value="Genomic_DNA"/>
</dbReference>
<dbReference type="CDD" id="cd04301">
    <property type="entry name" value="NAT_SF"/>
    <property type="match status" value="1"/>
</dbReference>
<protein>
    <submittedName>
        <fullName evidence="4">GNAT family N-acetyltransferase</fullName>
        <ecNumber evidence="4">2.3.1.-</ecNumber>
    </submittedName>
</protein>
<organism evidence="4">
    <name type="scientific">Paenarthrobacter sp. AMU7</name>
    <dbReference type="NCBI Taxonomy" id="3162492"/>
    <lineage>
        <taxon>Bacteria</taxon>
        <taxon>Bacillati</taxon>
        <taxon>Actinomycetota</taxon>
        <taxon>Actinomycetes</taxon>
        <taxon>Micrococcales</taxon>
        <taxon>Micrococcaceae</taxon>
        <taxon>Paenarthrobacter</taxon>
    </lineage>
</organism>
<dbReference type="InterPro" id="IPR050832">
    <property type="entry name" value="Bact_Acetyltransf"/>
</dbReference>
<gene>
    <name evidence="4" type="ORF">ABQM86_01485</name>
</gene>
<dbReference type="Pfam" id="PF13673">
    <property type="entry name" value="Acetyltransf_10"/>
    <property type="match status" value="1"/>
</dbReference>
<sequence>MRAIAFRDGTPSDPEMKRKALAKLTIPGSILSIAECRSGTNGFTLALDETPTGAARTAHLALLAVDPASQSGGLGRALLANITQSLSAEGFTEVSLRVLNENSSARELYEKAGWKITGRGIFEDSGRPYVRYLLGLTENDS</sequence>
<proteinExistence type="predicted"/>
<feature type="domain" description="N-acetyltransferase" evidence="3">
    <location>
        <begin position="4"/>
        <end position="139"/>
    </location>
</feature>
<name>A0AB39YPT2_9MICC</name>
<dbReference type="PANTHER" id="PTHR43877">
    <property type="entry name" value="AMINOALKYLPHOSPHONATE N-ACETYLTRANSFERASE-RELATED-RELATED"/>
    <property type="match status" value="1"/>
</dbReference>
<dbReference type="Gene3D" id="3.40.630.30">
    <property type="match status" value="1"/>
</dbReference>
<reference evidence="4" key="1">
    <citation type="submission" date="2024-07" db="EMBL/GenBank/DDBJ databases">
        <authorList>
            <person name="Li J."/>
            <person name="Wei H."/>
            <person name="Ma J."/>
        </authorList>
    </citation>
    <scope>NUCLEOTIDE SEQUENCE</scope>
    <source>
        <strain evidence="4">AMU7</strain>
    </source>
</reference>
<dbReference type="EC" id="2.3.1.-" evidence="4"/>
<keyword evidence="2 4" id="KW-0012">Acyltransferase</keyword>
<dbReference type="SUPFAM" id="SSF55729">
    <property type="entry name" value="Acyl-CoA N-acyltransferases (Nat)"/>
    <property type="match status" value="1"/>
</dbReference>
<dbReference type="AlphaFoldDB" id="A0AB39YPT2"/>
<accession>A0AB39YPT2</accession>
<dbReference type="PROSITE" id="PS51186">
    <property type="entry name" value="GNAT"/>
    <property type="match status" value="1"/>
</dbReference>
<dbReference type="GO" id="GO:0016747">
    <property type="term" value="F:acyltransferase activity, transferring groups other than amino-acyl groups"/>
    <property type="evidence" value="ECO:0007669"/>
    <property type="project" value="InterPro"/>
</dbReference>
<keyword evidence="1 4" id="KW-0808">Transferase</keyword>
<dbReference type="InterPro" id="IPR016181">
    <property type="entry name" value="Acyl_CoA_acyltransferase"/>
</dbReference>
<dbReference type="RefSeq" id="WP_369745766.1">
    <property type="nucleotide sequence ID" value="NZ_CP165735.1"/>
</dbReference>
<evidence type="ECO:0000259" key="3">
    <source>
        <dbReference type="PROSITE" id="PS51186"/>
    </source>
</evidence>
<dbReference type="InterPro" id="IPR000182">
    <property type="entry name" value="GNAT_dom"/>
</dbReference>